<evidence type="ECO:0000313" key="13">
    <source>
        <dbReference type="EMBL" id="QBN18056.1"/>
    </source>
</evidence>
<comment type="subunit">
    <text evidence="8">Homohexamer. The oligomerization is ATP-dependent.</text>
</comment>
<dbReference type="InterPro" id="IPR001270">
    <property type="entry name" value="ClpA/B"/>
</dbReference>
<evidence type="ECO:0000256" key="10">
    <source>
        <dbReference type="RuleBase" id="RU004432"/>
    </source>
</evidence>
<dbReference type="Pfam" id="PF02861">
    <property type="entry name" value="Clp_N"/>
    <property type="match status" value="1"/>
</dbReference>
<keyword evidence="11" id="KW-0963">Cytoplasm</keyword>
<comment type="function">
    <text evidence="11">Part of a stress-induced multi-chaperone system, it is involved in the recovery of the cell from heat-induced damage, in cooperation with DnaK, DnaJ and GrpE.</text>
</comment>
<keyword evidence="5 10" id="KW-0067">ATP-binding</keyword>
<evidence type="ECO:0000256" key="1">
    <source>
        <dbReference type="ARBA" id="ARBA00008675"/>
    </source>
</evidence>
<keyword evidence="7 10" id="KW-0143">Chaperone</keyword>
<keyword evidence="4 10" id="KW-0547">Nucleotide-binding</keyword>
<dbReference type="EMBL" id="CP037933">
    <property type="protein sequence ID" value="QBN18056.1"/>
    <property type="molecule type" value="Genomic_DNA"/>
</dbReference>
<name>A0A4P6Y6N6_9FLAO</name>
<dbReference type="Gene3D" id="1.10.1780.10">
    <property type="entry name" value="Clp, N-terminal domain"/>
    <property type="match status" value="1"/>
</dbReference>
<dbReference type="InterPro" id="IPR004176">
    <property type="entry name" value="Clp_R_N"/>
</dbReference>
<sequence>MNINKFTIKSQEAIQLSQQLAQSFGQQQIENEHILKAIFEVDENVAPFILKKLNVNIPLFQQILDSTIQSFPKVSGGEIMLSRTANSTLTEAEIIAKKMNDEFVSIEHLILAIFGSKSKVAQILKDQGVTGKGLKAAIDELRKGERVTSASAEETYNSLNKFAKNLNELARTGKLDPVIGRDEEIRRVLQILTRRTKNNPMLVGEPGVGKTAIAEGLAHRIVDGDVPENLKDKIVFSLDMGALIAGAKYKGEFEERLKSVVKEVTAAEGDIVLFIDEIHTLVGAGGGEGAMDAANILKPALARGELRAIGATTLDEYQKYFEKDKALERRFQKVMIEEPDTESAISILRGIKEKYETHHKVQIKDDAIIAAVELSQRYITNRFLPDKAIDLMDEAASKIRMEINSKPEELDVLDRKIMQLEIEIAAIKREKDESKLKALGMDLANLKDDRNEIFSKWKSEKDVVDNIQAVKTEIEDFKYEAERAEREGDYGKVAEIRYGKIKEAQERLDGFQKQLAEDQKGGTSLIKEEVTREDIAEVVAKWTGIPVMKMLQGEREKLLKLEDELHRRVVGQEEAIEAVSDAVRRSRAGLQDMKKPVGTFLFLGTTGVGKTELAKALAEYLFDDENAMTRIDMSEYQERHSVSRLVGAPPGYVGYDEGGQLTEAVRRKPYSVILLDEIEKAHPDTFNILLQVLDEGRLTDNKGRLADFKNTIIIMTSNLGSQIIQDKFDNLKGSIEATTEAAKVEVLGLLKQTVRPEFINRIDEIVMFTPLTNANIAQIVGLQLKSVKKMLALQGITLDATPEAIDYLSEKGYDPQFGARPVKRVIQRDVLNELSKEILSGTITTDSIVLIDAFDGKLVFRNQSELVH</sequence>
<evidence type="ECO:0000256" key="7">
    <source>
        <dbReference type="ARBA" id="ARBA00023186"/>
    </source>
</evidence>
<dbReference type="CDD" id="cd00009">
    <property type="entry name" value="AAA"/>
    <property type="match status" value="1"/>
</dbReference>
<dbReference type="OrthoDB" id="9803641at2"/>
<dbReference type="PANTHER" id="PTHR11638:SF18">
    <property type="entry name" value="HEAT SHOCK PROTEIN 104"/>
    <property type="match status" value="1"/>
</dbReference>
<protein>
    <recommendedName>
        <fullName evidence="2 11">Chaperone protein ClpB</fullName>
    </recommendedName>
</protein>
<evidence type="ECO:0000256" key="4">
    <source>
        <dbReference type="ARBA" id="ARBA00022741"/>
    </source>
</evidence>
<evidence type="ECO:0000259" key="12">
    <source>
        <dbReference type="PROSITE" id="PS51903"/>
    </source>
</evidence>
<evidence type="ECO:0000256" key="5">
    <source>
        <dbReference type="ARBA" id="ARBA00022840"/>
    </source>
</evidence>
<evidence type="ECO:0000256" key="11">
    <source>
        <dbReference type="RuleBase" id="RU362034"/>
    </source>
</evidence>
<evidence type="ECO:0000256" key="2">
    <source>
        <dbReference type="ARBA" id="ARBA00017574"/>
    </source>
</evidence>
<reference evidence="14" key="1">
    <citation type="submission" date="2019-03" db="EMBL/GenBank/DDBJ databases">
        <title>Flavobacterium sp.</title>
        <authorList>
            <person name="Kim H."/>
        </authorList>
    </citation>
    <scope>NUCLEOTIDE SEQUENCE [LARGE SCALE GENOMIC DNA]</scope>
    <source>
        <strain evidence="14">GS13</strain>
    </source>
</reference>
<dbReference type="Pfam" id="PF07724">
    <property type="entry name" value="AAA_2"/>
    <property type="match status" value="1"/>
</dbReference>
<dbReference type="Pfam" id="PF10431">
    <property type="entry name" value="ClpB_D2-small"/>
    <property type="match status" value="1"/>
</dbReference>
<dbReference type="SUPFAM" id="SSF81923">
    <property type="entry name" value="Double Clp-N motif"/>
    <property type="match status" value="1"/>
</dbReference>
<dbReference type="InterPro" id="IPR017730">
    <property type="entry name" value="Chaperonin_ClpB"/>
</dbReference>
<dbReference type="SMART" id="SM01086">
    <property type="entry name" value="ClpB_D2-small"/>
    <property type="match status" value="1"/>
</dbReference>
<evidence type="ECO:0000256" key="9">
    <source>
        <dbReference type="PROSITE-ProRule" id="PRU01251"/>
    </source>
</evidence>
<evidence type="ECO:0000313" key="14">
    <source>
        <dbReference type="Proteomes" id="UP000291124"/>
    </source>
</evidence>
<dbReference type="PROSITE" id="PS00871">
    <property type="entry name" value="CLPAB_2"/>
    <property type="match status" value="1"/>
</dbReference>
<keyword evidence="14" id="KW-1185">Reference proteome</keyword>
<dbReference type="RefSeq" id="WP_133275585.1">
    <property type="nucleotide sequence ID" value="NZ_CP037933.1"/>
</dbReference>
<dbReference type="FunFam" id="3.40.50.300:FF:000120">
    <property type="entry name" value="ATP-dependent chaperone ClpB"/>
    <property type="match status" value="1"/>
</dbReference>
<dbReference type="Pfam" id="PF00004">
    <property type="entry name" value="AAA"/>
    <property type="match status" value="1"/>
</dbReference>
<dbReference type="FunFam" id="3.40.50.300:FF:000010">
    <property type="entry name" value="Chaperone clpB 1, putative"/>
    <property type="match status" value="1"/>
</dbReference>
<dbReference type="Proteomes" id="UP000291124">
    <property type="component" value="Chromosome"/>
</dbReference>
<accession>A0A4P6Y6N6</accession>
<dbReference type="PANTHER" id="PTHR11638">
    <property type="entry name" value="ATP-DEPENDENT CLP PROTEASE"/>
    <property type="match status" value="1"/>
</dbReference>
<comment type="subunit">
    <text evidence="11">Homohexamer; The oligomerization is ATP-dependent.</text>
</comment>
<comment type="subcellular location">
    <subcellularLocation>
        <location evidence="11">Cytoplasm</location>
    </subcellularLocation>
</comment>
<dbReference type="GO" id="GO:0034605">
    <property type="term" value="P:cellular response to heat"/>
    <property type="evidence" value="ECO:0007669"/>
    <property type="project" value="TreeGrafter"/>
</dbReference>
<dbReference type="PRINTS" id="PR00300">
    <property type="entry name" value="CLPPROTEASEA"/>
</dbReference>
<dbReference type="NCBIfam" id="TIGR03346">
    <property type="entry name" value="chaperone_ClpB"/>
    <property type="match status" value="1"/>
</dbReference>
<proteinExistence type="inferred from homology"/>
<dbReference type="InterPro" id="IPR003959">
    <property type="entry name" value="ATPase_AAA_core"/>
</dbReference>
<dbReference type="InterPro" id="IPR036628">
    <property type="entry name" value="Clp_N_dom_sf"/>
</dbReference>
<dbReference type="GO" id="GO:0005737">
    <property type="term" value="C:cytoplasm"/>
    <property type="evidence" value="ECO:0007669"/>
    <property type="project" value="UniProtKB-SubCell"/>
</dbReference>
<dbReference type="Gene3D" id="3.40.50.300">
    <property type="entry name" value="P-loop containing nucleotide triphosphate hydrolases"/>
    <property type="match status" value="3"/>
</dbReference>
<evidence type="ECO:0000256" key="8">
    <source>
        <dbReference type="ARBA" id="ARBA00026057"/>
    </source>
</evidence>
<dbReference type="AlphaFoldDB" id="A0A4P6Y6N6"/>
<dbReference type="SMART" id="SM00382">
    <property type="entry name" value="AAA"/>
    <property type="match status" value="2"/>
</dbReference>
<feature type="coiled-coil region" evidence="11">
    <location>
        <begin position="410"/>
        <end position="521"/>
    </location>
</feature>
<gene>
    <name evidence="11 13" type="primary">clpB</name>
    <name evidence="13" type="ORF">E1750_04295</name>
</gene>
<keyword evidence="3 9" id="KW-0677">Repeat</keyword>
<dbReference type="SUPFAM" id="SSF52540">
    <property type="entry name" value="P-loop containing nucleoside triphosphate hydrolases"/>
    <property type="match status" value="2"/>
</dbReference>
<dbReference type="PROSITE" id="PS51903">
    <property type="entry name" value="CLP_R"/>
    <property type="match status" value="1"/>
</dbReference>
<dbReference type="Gene3D" id="1.10.8.60">
    <property type="match status" value="1"/>
</dbReference>
<dbReference type="GO" id="GO:0042026">
    <property type="term" value="P:protein refolding"/>
    <property type="evidence" value="ECO:0007669"/>
    <property type="project" value="UniProtKB-UniRule"/>
</dbReference>
<evidence type="ECO:0000256" key="6">
    <source>
        <dbReference type="ARBA" id="ARBA00023054"/>
    </source>
</evidence>
<dbReference type="InterPro" id="IPR003593">
    <property type="entry name" value="AAA+_ATPase"/>
</dbReference>
<comment type="similarity">
    <text evidence="1 10">Belongs to the ClpA/ClpB family.</text>
</comment>
<dbReference type="FunFam" id="3.40.50.300:FF:000025">
    <property type="entry name" value="ATP-dependent Clp protease subunit"/>
    <property type="match status" value="1"/>
</dbReference>
<dbReference type="Pfam" id="PF17871">
    <property type="entry name" value="AAA_lid_9"/>
    <property type="match status" value="1"/>
</dbReference>
<dbReference type="GO" id="GO:0005524">
    <property type="term" value="F:ATP binding"/>
    <property type="evidence" value="ECO:0007669"/>
    <property type="project" value="UniProtKB-UniRule"/>
</dbReference>
<dbReference type="InterPro" id="IPR050130">
    <property type="entry name" value="ClpA_ClpB"/>
</dbReference>
<dbReference type="KEGG" id="fnk:E1750_04295"/>
<dbReference type="PROSITE" id="PS00870">
    <property type="entry name" value="CLPAB_1"/>
    <property type="match status" value="1"/>
</dbReference>
<feature type="domain" description="Clp R" evidence="12">
    <location>
        <begin position="3"/>
        <end position="144"/>
    </location>
</feature>
<dbReference type="InterPro" id="IPR019489">
    <property type="entry name" value="Clp_ATPase_C"/>
</dbReference>
<dbReference type="InterPro" id="IPR027417">
    <property type="entry name" value="P-loop_NTPase"/>
</dbReference>
<dbReference type="CDD" id="cd19499">
    <property type="entry name" value="RecA-like_ClpB_Hsp104-like"/>
    <property type="match status" value="1"/>
</dbReference>
<organism evidence="13 14">
    <name type="scientific">Flavobacterium nackdongense</name>
    <dbReference type="NCBI Taxonomy" id="2547394"/>
    <lineage>
        <taxon>Bacteria</taxon>
        <taxon>Pseudomonadati</taxon>
        <taxon>Bacteroidota</taxon>
        <taxon>Flavobacteriia</taxon>
        <taxon>Flavobacteriales</taxon>
        <taxon>Flavobacteriaceae</taxon>
        <taxon>Flavobacterium</taxon>
    </lineage>
</organism>
<dbReference type="InterPro" id="IPR018368">
    <property type="entry name" value="ClpA/B_CS1"/>
</dbReference>
<keyword evidence="6 11" id="KW-0175">Coiled coil</keyword>
<evidence type="ECO:0000256" key="3">
    <source>
        <dbReference type="ARBA" id="ARBA00022737"/>
    </source>
</evidence>
<dbReference type="GO" id="GO:0016887">
    <property type="term" value="F:ATP hydrolysis activity"/>
    <property type="evidence" value="ECO:0007669"/>
    <property type="project" value="InterPro"/>
</dbReference>
<dbReference type="InterPro" id="IPR041546">
    <property type="entry name" value="ClpA/ClpB_AAA_lid"/>
</dbReference>
<dbReference type="InterPro" id="IPR028299">
    <property type="entry name" value="ClpA/B_CS2"/>
</dbReference>
<keyword evidence="11" id="KW-0346">Stress response</keyword>